<reference evidence="2 3" key="1">
    <citation type="submission" date="2024-09" db="EMBL/GenBank/DDBJ databases">
        <authorList>
            <person name="Sun Q."/>
            <person name="Mori K."/>
        </authorList>
    </citation>
    <scope>NUCLEOTIDE SEQUENCE [LARGE SCALE GENOMIC DNA]</scope>
    <source>
        <strain evidence="2 3">CCM 3426</strain>
    </source>
</reference>
<feature type="transmembrane region" description="Helical" evidence="1">
    <location>
        <begin position="74"/>
        <end position="92"/>
    </location>
</feature>
<evidence type="ECO:0000256" key="1">
    <source>
        <dbReference type="SAM" id="Phobius"/>
    </source>
</evidence>
<keyword evidence="1" id="KW-0472">Membrane</keyword>
<name>A0ABV5IPY0_9ACTN</name>
<organism evidence="2 3">
    <name type="scientific">Nonomuraea spiralis</name>
    <dbReference type="NCBI Taxonomy" id="46182"/>
    <lineage>
        <taxon>Bacteria</taxon>
        <taxon>Bacillati</taxon>
        <taxon>Actinomycetota</taxon>
        <taxon>Actinomycetes</taxon>
        <taxon>Streptosporangiales</taxon>
        <taxon>Streptosporangiaceae</taxon>
        <taxon>Nonomuraea</taxon>
    </lineage>
</organism>
<feature type="transmembrane region" description="Helical" evidence="1">
    <location>
        <begin position="229"/>
        <end position="250"/>
    </location>
</feature>
<keyword evidence="1" id="KW-0812">Transmembrane</keyword>
<feature type="transmembrane region" description="Helical" evidence="1">
    <location>
        <begin position="257"/>
        <end position="275"/>
    </location>
</feature>
<evidence type="ECO:0000313" key="2">
    <source>
        <dbReference type="EMBL" id="MFB9206577.1"/>
    </source>
</evidence>
<dbReference type="EMBL" id="JBHMEI010000038">
    <property type="protein sequence ID" value="MFB9206577.1"/>
    <property type="molecule type" value="Genomic_DNA"/>
</dbReference>
<protein>
    <recommendedName>
        <fullName evidence="4">ABC transporter permease</fullName>
    </recommendedName>
</protein>
<keyword evidence="3" id="KW-1185">Reference proteome</keyword>
<feature type="transmembrane region" description="Helical" evidence="1">
    <location>
        <begin position="113"/>
        <end position="134"/>
    </location>
</feature>
<comment type="caution">
    <text evidence="2">The sequence shown here is derived from an EMBL/GenBank/DDBJ whole genome shotgun (WGS) entry which is preliminary data.</text>
</comment>
<dbReference type="Proteomes" id="UP001589647">
    <property type="component" value="Unassembled WGS sequence"/>
</dbReference>
<sequence length="279" mass="29238">MSLAPRTSHDPDALEPETLEGGASVRPLRALAAAEALRLMLHPLAITGLALYLLTLATLEWAPRPAYSALTNGLVLPWGVPVFFAAALTASASRRAGADEMLAATPVGRELRTAASCLAGLGPFLLACAVQAILAGVYTLADVELERFPSVYEIGAGPLCVLGACLLGVAVARWLPWPGAPVLVMLVLVTVSRVVEPVDSSLTLLGFYVEFALWGPPPYLEGVGFIFGSPAWHALYLLALGLGAGALAMTRDSRRRWVWLGLGAALVVLATVAGLRQLP</sequence>
<evidence type="ECO:0008006" key="4">
    <source>
        <dbReference type="Google" id="ProtNLM"/>
    </source>
</evidence>
<proteinExistence type="predicted"/>
<dbReference type="RefSeq" id="WP_189652832.1">
    <property type="nucleotide sequence ID" value="NZ_BMRC01000032.1"/>
</dbReference>
<feature type="transmembrane region" description="Helical" evidence="1">
    <location>
        <begin position="36"/>
        <end position="54"/>
    </location>
</feature>
<feature type="transmembrane region" description="Helical" evidence="1">
    <location>
        <begin position="182"/>
        <end position="209"/>
    </location>
</feature>
<evidence type="ECO:0000313" key="3">
    <source>
        <dbReference type="Proteomes" id="UP001589647"/>
    </source>
</evidence>
<keyword evidence="1" id="KW-1133">Transmembrane helix</keyword>
<accession>A0ABV5IPY0</accession>
<gene>
    <name evidence="2" type="ORF">ACFFV7_35635</name>
</gene>
<feature type="transmembrane region" description="Helical" evidence="1">
    <location>
        <begin position="154"/>
        <end position="175"/>
    </location>
</feature>